<gene>
    <name evidence="3" type="ORF">LTR09_012525</name>
</gene>
<sequence length="247" mass="27356">MSTERGPDIDPIRDARRVFEVLRTGGLAIIPVNVGYANCAGDSTALERAFTTKQRKPHKRHAMLGSYALHKEIHELPPREAGMAKLLIHDLDLPLGLVASFKKNHPMIQKLGDETLERSSIEGTLAMLVNGGQLQDELARLALEAGTPVMGSSANMTGQGTKCLVEDIETQILEAADIVIDYGRQKYNNPRTSSTMFDFKNMKLLRYGACYDVVRDALKRWYDVDLPEDPGKEVLFSGHAVAAMNKY</sequence>
<evidence type="ECO:0000259" key="2">
    <source>
        <dbReference type="PROSITE" id="PS51163"/>
    </source>
</evidence>
<dbReference type="InterPro" id="IPR017945">
    <property type="entry name" value="DHBP_synth_RibB-like_a/b_dom"/>
</dbReference>
<evidence type="ECO:0000313" key="4">
    <source>
        <dbReference type="Proteomes" id="UP001271007"/>
    </source>
</evidence>
<organism evidence="3 4">
    <name type="scientific">Extremus antarcticus</name>
    <dbReference type="NCBI Taxonomy" id="702011"/>
    <lineage>
        <taxon>Eukaryota</taxon>
        <taxon>Fungi</taxon>
        <taxon>Dikarya</taxon>
        <taxon>Ascomycota</taxon>
        <taxon>Pezizomycotina</taxon>
        <taxon>Dothideomycetes</taxon>
        <taxon>Dothideomycetidae</taxon>
        <taxon>Mycosphaerellales</taxon>
        <taxon>Extremaceae</taxon>
        <taxon>Extremus</taxon>
    </lineage>
</organism>
<reference evidence="3" key="1">
    <citation type="submission" date="2023-04" db="EMBL/GenBank/DDBJ databases">
        <title>Black Yeasts Isolated from many extreme environments.</title>
        <authorList>
            <person name="Coleine C."/>
            <person name="Stajich J.E."/>
            <person name="Selbmann L."/>
        </authorList>
    </citation>
    <scope>NUCLEOTIDE SEQUENCE</scope>
    <source>
        <strain evidence="3">CCFEE 5312</strain>
    </source>
</reference>
<comment type="caution">
    <text evidence="3">The sequence shown here is derived from an EMBL/GenBank/DDBJ whole genome shotgun (WGS) entry which is preliminary data.</text>
</comment>
<dbReference type="Proteomes" id="UP001271007">
    <property type="component" value="Unassembled WGS sequence"/>
</dbReference>
<dbReference type="EMBL" id="JAWDJX010000131">
    <property type="protein sequence ID" value="KAK3045948.1"/>
    <property type="molecule type" value="Genomic_DNA"/>
</dbReference>
<keyword evidence="4" id="KW-1185">Reference proteome</keyword>
<feature type="domain" description="YrdC-like" evidence="2">
    <location>
        <begin position="12"/>
        <end position="210"/>
    </location>
</feature>
<protein>
    <recommendedName>
        <fullName evidence="1">Threonylcarbamoyl-AMP synthase</fullName>
    </recommendedName>
</protein>
<dbReference type="AlphaFoldDB" id="A0AAJ0G4C1"/>
<accession>A0AAJ0G4C1</accession>
<name>A0AAJ0G4C1_9PEZI</name>
<dbReference type="Gene3D" id="3.90.870.10">
    <property type="entry name" value="DHBP synthase"/>
    <property type="match status" value="1"/>
</dbReference>
<dbReference type="InterPro" id="IPR006070">
    <property type="entry name" value="Sua5-like_dom"/>
</dbReference>
<dbReference type="Pfam" id="PF01300">
    <property type="entry name" value="Sua5_yciO_yrdC"/>
    <property type="match status" value="1"/>
</dbReference>
<evidence type="ECO:0000256" key="1">
    <source>
        <dbReference type="ARBA" id="ARBA00015492"/>
    </source>
</evidence>
<dbReference type="PROSITE" id="PS51163">
    <property type="entry name" value="YRDC"/>
    <property type="match status" value="1"/>
</dbReference>
<evidence type="ECO:0000313" key="3">
    <source>
        <dbReference type="EMBL" id="KAK3045948.1"/>
    </source>
</evidence>
<proteinExistence type="predicted"/>
<dbReference type="GO" id="GO:0003725">
    <property type="term" value="F:double-stranded RNA binding"/>
    <property type="evidence" value="ECO:0007669"/>
    <property type="project" value="InterPro"/>
</dbReference>
<dbReference type="SUPFAM" id="SSF55821">
    <property type="entry name" value="YrdC/RibB"/>
    <property type="match status" value="1"/>
</dbReference>